<dbReference type="AlphaFoldDB" id="A0A178WAB4"/>
<dbReference type="SMART" id="SM00256">
    <property type="entry name" value="FBOX"/>
    <property type="match status" value="1"/>
</dbReference>
<dbReference type="Pfam" id="PF08268">
    <property type="entry name" value="FBA_3"/>
    <property type="match status" value="1"/>
</dbReference>
<dbReference type="PROSITE" id="PS50181">
    <property type="entry name" value="FBOX"/>
    <property type="match status" value="1"/>
</dbReference>
<gene>
    <name evidence="2" type="ordered locus">AXX17_At1g20110</name>
</gene>
<evidence type="ECO:0000313" key="2">
    <source>
        <dbReference type="EMBL" id="OAP15136.1"/>
    </source>
</evidence>
<dbReference type="EMBL" id="LUHQ01000001">
    <property type="protein sequence ID" value="OAP15136.1"/>
    <property type="molecule type" value="Genomic_DNA"/>
</dbReference>
<organism evidence="2 3">
    <name type="scientific">Arabidopsis thaliana</name>
    <name type="common">Mouse-ear cress</name>
    <dbReference type="NCBI Taxonomy" id="3702"/>
    <lineage>
        <taxon>Eukaryota</taxon>
        <taxon>Viridiplantae</taxon>
        <taxon>Streptophyta</taxon>
        <taxon>Embryophyta</taxon>
        <taxon>Tracheophyta</taxon>
        <taxon>Spermatophyta</taxon>
        <taxon>Magnoliopsida</taxon>
        <taxon>eudicotyledons</taxon>
        <taxon>Gunneridae</taxon>
        <taxon>Pentapetalae</taxon>
        <taxon>rosids</taxon>
        <taxon>malvids</taxon>
        <taxon>Brassicales</taxon>
        <taxon>Brassicaceae</taxon>
        <taxon>Camelineae</taxon>
        <taxon>Arabidopsis</taxon>
    </lineage>
</organism>
<dbReference type="InterPro" id="IPR017451">
    <property type="entry name" value="F-box-assoc_interact_dom"/>
</dbReference>
<dbReference type="Pfam" id="PF00646">
    <property type="entry name" value="F-box"/>
    <property type="match status" value="1"/>
</dbReference>
<evidence type="ECO:0000259" key="1">
    <source>
        <dbReference type="PROSITE" id="PS50181"/>
    </source>
</evidence>
<dbReference type="CDD" id="cd22157">
    <property type="entry name" value="F-box_AtFBW1-like"/>
    <property type="match status" value="1"/>
</dbReference>
<dbReference type="NCBIfam" id="TIGR01640">
    <property type="entry name" value="F_box_assoc_1"/>
    <property type="match status" value="1"/>
</dbReference>
<dbReference type="PANTHER" id="PTHR31111:SF132">
    <property type="entry name" value="F-BOX ASSOCIATED UBIQUITINATION EFFECTOR FAMILY PROTEIN-RELATED"/>
    <property type="match status" value="1"/>
</dbReference>
<dbReference type="InterPro" id="IPR013187">
    <property type="entry name" value="F-box-assoc_dom_typ3"/>
</dbReference>
<dbReference type="Proteomes" id="UP000078284">
    <property type="component" value="Chromosome 1"/>
</dbReference>
<reference evidence="3" key="1">
    <citation type="journal article" date="2016" name="Proc. Natl. Acad. Sci. U.S.A.">
        <title>Chromosome-level assembly of Arabidopsis thaliana Ler reveals the extent of translocation and inversion polymorphisms.</title>
        <authorList>
            <person name="Zapata L."/>
            <person name="Ding J."/>
            <person name="Willing E.M."/>
            <person name="Hartwig B."/>
            <person name="Bezdan D."/>
            <person name="Jiao W.B."/>
            <person name="Patel V."/>
            <person name="Velikkakam James G."/>
            <person name="Koornneef M."/>
            <person name="Ossowski S."/>
            <person name="Schneeberger K."/>
        </authorList>
    </citation>
    <scope>NUCLEOTIDE SEQUENCE [LARGE SCALE GENOMIC DNA]</scope>
    <source>
        <strain evidence="3">cv. Landsberg erecta</strain>
    </source>
</reference>
<protein>
    <recommendedName>
        <fullName evidence="1">F-box domain-containing protein</fullName>
    </recommendedName>
</protein>
<accession>A0A178WAB4</accession>
<dbReference type="ExpressionAtlas" id="A0A178WAB4">
    <property type="expression patterns" value="baseline and differential"/>
</dbReference>
<feature type="domain" description="F-box" evidence="1">
    <location>
        <begin position="1"/>
        <end position="45"/>
    </location>
</feature>
<dbReference type="SUPFAM" id="SSF81383">
    <property type="entry name" value="F-box domain"/>
    <property type="match status" value="1"/>
</dbReference>
<comment type="caution">
    <text evidence="2">The sequence shown here is derived from an EMBL/GenBank/DDBJ whole genome shotgun (WGS) entry which is preliminary data.</text>
</comment>
<proteinExistence type="predicted"/>
<dbReference type="PANTHER" id="PTHR31111">
    <property type="entry name" value="BNAA05G37150D PROTEIN-RELATED"/>
    <property type="match status" value="1"/>
</dbReference>
<sequence length="350" mass="40358">MIPEDPLVEILLRLPVKSLARCLCVSKRCYSIIRSRHFINLYQSRASTRESRVMFAFRDTNTFFRWNFFSLSQPPSSVTNIDSTSYCMPVCVNGLICVEHMFRLWICNPVTKKITLFPDCGPRKQFTTWYMGYDPINYQYKVLYLSREHLIAPYIVEVFTFGDEGSWRMIEADENFHSPETRGVCTHGVLYYGAYTGDGAKIVRFDVRTEKFGKFIEMPAEACSIHGVYLGLYTLLDYQGKLGLLATQATSTYDLWVLEDAEKHEWSKVSIFITREMCPYDLIWPGVVGFVAGSGELIVTARDELGQFHILYVDLKKNRSREVWFEEITPSFGSALVLAFTDYVESIVLM</sequence>
<dbReference type="InterPro" id="IPR036047">
    <property type="entry name" value="F-box-like_dom_sf"/>
</dbReference>
<evidence type="ECO:0000313" key="3">
    <source>
        <dbReference type="Proteomes" id="UP000078284"/>
    </source>
</evidence>
<dbReference type="InterPro" id="IPR001810">
    <property type="entry name" value="F-box_dom"/>
</dbReference>
<name>A0A178WAB4_ARATH</name>